<proteinExistence type="predicted"/>
<keyword evidence="1" id="KW-0472">Membrane</keyword>
<evidence type="ECO:0000259" key="2">
    <source>
        <dbReference type="Pfam" id="PF14397"/>
    </source>
</evidence>
<evidence type="ECO:0000313" key="4">
    <source>
        <dbReference type="Proteomes" id="UP000183898"/>
    </source>
</evidence>
<dbReference type="EMBL" id="FOCT01000002">
    <property type="protein sequence ID" value="SEN04983.1"/>
    <property type="molecule type" value="Genomic_DNA"/>
</dbReference>
<dbReference type="Pfam" id="PF14397">
    <property type="entry name" value="ATPgrasp_ST"/>
    <property type="match status" value="1"/>
</dbReference>
<protein>
    <submittedName>
        <fullName evidence="3">Sugar-transfer associated ATP-grasp</fullName>
    </submittedName>
</protein>
<dbReference type="RefSeq" id="WP_074744291.1">
    <property type="nucleotide sequence ID" value="NZ_FOCT01000002.1"/>
</dbReference>
<organism evidence="3 4">
    <name type="scientific">Nitrosospira multiformis</name>
    <dbReference type="NCBI Taxonomy" id="1231"/>
    <lineage>
        <taxon>Bacteria</taxon>
        <taxon>Pseudomonadati</taxon>
        <taxon>Pseudomonadota</taxon>
        <taxon>Betaproteobacteria</taxon>
        <taxon>Nitrosomonadales</taxon>
        <taxon>Nitrosomonadaceae</taxon>
        <taxon>Nitrosospira</taxon>
    </lineage>
</organism>
<dbReference type="Proteomes" id="UP000183898">
    <property type="component" value="Unassembled WGS sequence"/>
</dbReference>
<name>A0A1H8DCI6_9PROT</name>
<evidence type="ECO:0000256" key="1">
    <source>
        <dbReference type="SAM" id="Phobius"/>
    </source>
</evidence>
<evidence type="ECO:0000313" key="3">
    <source>
        <dbReference type="EMBL" id="SEN04983.1"/>
    </source>
</evidence>
<gene>
    <name evidence="3" type="ORF">SAMN05216404_102232</name>
</gene>
<dbReference type="InterPro" id="IPR039523">
    <property type="entry name" value="RimK-rel_E_lig_ATP-grasp"/>
</dbReference>
<sequence>MSAWSIDRIAQALSGAMWTFSFLPDDNSTATFVHRCFRRQSWRDAGFRERTLMYAALPFAPFVTVVLAIAFTALNGQAIKKQTGKGIIWQAREQFEIALRYAILPPWYYIFELHDDDKRQRASEYINRFEVKTCLYRILRDYNGGLPIPAERSTSCIKDKLCFLSRCRKFSIAVSPVFFVVSKGEIKAIDWRGSGLPETDLFVKPLQGENGRNTIRWDYLGSGQYRRNDGKHATAQEVLESLCKASWRRSFLVQPRLINHTEVAQLANGTLATVRVMSCRNEWGEFEATNAVFRMAQNETVVVDNFHRGGIAVNVDLHTGELGSGTCGAWGATGGGWYERHYKTGVQILHRKLPCWTELLDLVRYAHGSAFSDQVVIGWDVALLASGPCMIGINKAPDLDMIQRISRCPLGNERFGKLLAFNLKRTIEAMHQSF</sequence>
<feature type="transmembrane region" description="Helical" evidence="1">
    <location>
        <begin position="52"/>
        <end position="74"/>
    </location>
</feature>
<dbReference type="AlphaFoldDB" id="A0A1H8DCI6"/>
<reference evidence="3 4" key="1">
    <citation type="submission" date="2016-10" db="EMBL/GenBank/DDBJ databases">
        <authorList>
            <person name="de Groot N.N."/>
        </authorList>
    </citation>
    <scope>NUCLEOTIDE SEQUENCE [LARGE SCALE GENOMIC DNA]</scope>
    <source>
        <strain evidence="3 4">Nl18</strain>
    </source>
</reference>
<accession>A0A1H8DCI6</accession>
<keyword evidence="1" id="KW-1133">Transmembrane helix</keyword>
<feature type="domain" description="Alpha-L-glutamate ligase-related protein ATP-grasp" evidence="2">
    <location>
        <begin position="152"/>
        <end position="403"/>
    </location>
</feature>
<keyword evidence="1" id="KW-0812">Transmembrane</keyword>